<dbReference type="InterPro" id="IPR036397">
    <property type="entry name" value="RNaseH_sf"/>
</dbReference>
<feature type="region of interest" description="Disordered" evidence="1">
    <location>
        <begin position="44"/>
        <end position="92"/>
    </location>
</feature>
<reference evidence="2 3" key="1">
    <citation type="journal article" date="2021" name="BMC Biol.">
        <title>Horizontally acquired antibacterial genes associated with adaptive radiation of ladybird beetles.</title>
        <authorList>
            <person name="Li H.S."/>
            <person name="Tang X.F."/>
            <person name="Huang Y.H."/>
            <person name="Xu Z.Y."/>
            <person name="Chen M.L."/>
            <person name="Du X.Y."/>
            <person name="Qiu B.Y."/>
            <person name="Chen P.T."/>
            <person name="Zhang W."/>
            <person name="Slipinski A."/>
            <person name="Escalona H.E."/>
            <person name="Waterhouse R.M."/>
            <person name="Zwick A."/>
            <person name="Pang H."/>
        </authorList>
    </citation>
    <scope>NUCLEOTIDE SEQUENCE [LARGE SCALE GENOMIC DNA]</scope>
    <source>
        <strain evidence="2">SYSU2018</strain>
    </source>
</reference>
<proteinExistence type="predicted"/>
<evidence type="ECO:0000256" key="1">
    <source>
        <dbReference type="SAM" id="MobiDB-lite"/>
    </source>
</evidence>
<dbReference type="Proteomes" id="UP001516400">
    <property type="component" value="Unassembled WGS sequence"/>
</dbReference>
<name>A0ABD2P953_9CUCU</name>
<evidence type="ECO:0000313" key="3">
    <source>
        <dbReference type="Proteomes" id="UP001516400"/>
    </source>
</evidence>
<keyword evidence="3" id="KW-1185">Reference proteome</keyword>
<evidence type="ECO:0008006" key="4">
    <source>
        <dbReference type="Google" id="ProtNLM"/>
    </source>
</evidence>
<sequence length="149" mass="16938">MDTTIPHSPQFNGKAERLNSTLMKKSRALIFESCLDKLEEENVNEQSELQVPEINESPNIADVENSDEEELMSDEEFSENNEGGRLGDGQETGRVGQVKLLEKFVEYMVNLEDEALLTYIEAFNGTEKGSMENAIRDEKQSLKKDETWT</sequence>
<gene>
    <name evidence="2" type="ORF">HHI36_001743</name>
</gene>
<dbReference type="EMBL" id="JABFTP020000185">
    <property type="protein sequence ID" value="KAL3287267.1"/>
    <property type="molecule type" value="Genomic_DNA"/>
</dbReference>
<protein>
    <recommendedName>
        <fullName evidence="4">Integrase catalytic domain-containing protein</fullName>
    </recommendedName>
</protein>
<comment type="caution">
    <text evidence="2">The sequence shown here is derived from an EMBL/GenBank/DDBJ whole genome shotgun (WGS) entry which is preliminary data.</text>
</comment>
<dbReference type="Gene3D" id="3.30.420.10">
    <property type="entry name" value="Ribonuclease H-like superfamily/Ribonuclease H"/>
    <property type="match status" value="1"/>
</dbReference>
<accession>A0ABD2P953</accession>
<feature type="compositionally biased region" description="Basic and acidic residues" evidence="1">
    <location>
        <begin position="134"/>
        <end position="149"/>
    </location>
</feature>
<evidence type="ECO:0000313" key="2">
    <source>
        <dbReference type="EMBL" id="KAL3287267.1"/>
    </source>
</evidence>
<dbReference type="AlphaFoldDB" id="A0ABD2P953"/>
<organism evidence="2 3">
    <name type="scientific">Cryptolaemus montrouzieri</name>
    <dbReference type="NCBI Taxonomy" id="559131"/>
    <lineage>
        <taxon>Eukaryota</taxon>
        <taxon>Metazoa</taxon>
        <taxon>Ecdysozoa</taxon>
        <taxon>Arthropoda</taxon>
        <taxon>Hexapoda</taxon>
        <taxon>Insecta</taxon>
        <taxon>Pterygota</taxon>
        <taxon>Neoptera</taxon>
        <taxon>Endopterygota</taxon>
        <taxon>Coleoptera</taxon>
        <taxon>Polyphaga</taxon>
        <taxon>Cucujiformia</taxon>
        <taxon>Coccinelloidea</taxon>
        <taxon>Coccinellidae</taxon>
        <taxon>Scymninae</taxon>
        <taxon>Scymnini</taxon>
        <taxon>Cryptolaemus</taxon>
    </lineage>
</organism>
<feature type="region of interest" description="Disordered" evidence="1">
    <location>
        <begin position="128"/>
        <end position="149"/>
    </location>
</feature>
<feature type="compositionally biased region" description="Acidic residues" evidence="1">
    <location>
        <begin position="64"/>
        <end position="79"/>
    </location>
</feature>